<dbReference type="GO" id="GO:0016765">
    <property type="term" value="F:transferase activity, transferring alkyl or aryl (other than methyl) groups"/>
    <property type="evidence" value="ECO:0007669"/>
    <property type="project" value="InterPro"/>
</dbReference>
<keyword evidence="2 5" id="KW-0812">Transmembrane</keyword>
<dbReference type="InterPro" id="IPR044878">
    <property type="entry name" value="UbiA_sf"/>
</dbReference>
<evidence type="ECO:0000313" key="7">
    <source>
        <dbReference type="Proteomes" id="UP000245124"/>
    </source>
</evidence>
<organism evidence="6 7">
    <name type="scientific">Nostoc commune NIES-4072</name>
    <dbReference type="NCBI Taxonomy" id="2005467"/>
    <lineage>
        <taxon>Bacteria</taxon>
        <taxon>Bacillati</taxon>
        <taxon>Cyanobacteriota</taxon>
        <taxon>Cyanophyceae</taxon>
        <taxon>Nostocales</taxon>
        <taxon>Nostocaceae</taxon>
        <taxon>Nostoc</taxon>
    </lineage>
</organism>
<dbReference type="CDD" id="cd13964">
    <property type="entry name" value="PT_UbiA_1"/>
    <property type="match status" value="1"/>
</dbReference>
<dbReference type="Gene3D" id="1.10.357.140">
    <property type="entry name" value="UbiA prenyltransferase"/>
    <property type="match status" value="1"/>
</dbReference>
<feature type="transmembrane region" description="Helical" evidence="5">
    <location>
        <begin position="178"/>
        <end position="195"/>
    </location>
</feature>
<name>A0A2R5FP54_NOSCO</name>
<keyword evidence="4 5" id="KW-0472">Membrane</keyword>
<dbReference type="PANTHER" id="PTHR42723">
    <property type="entry name" value="CHLOROPHYLL SYNTHASE"/>
    <property type="match status" value="1"/>
</dbReference>
<accession>A0A2R5FP54</accession>
<proteinExistence type="predicted"/>
<evidence type="ECO:0000256" key="1">
    <source>
        <dbReference type="ARBA" id="ARBA00004141"/>
    </source>
</evidence>
<gene>
    <name evidence="6" type="ORF">NIES4072_29050</name>
</gene>
<keyword evidence="6" id="KW-0808">Transferase</keyword>
<dbReference type="Pfam" id="PF01040">
    <property type="entry name" value="UbiA"/>
    <property type="match status" value="1"/>
</dbReference>
<dbReference type="EMBL" id="BDUD01000001">
    <property type="protein sequence ID" value="GBG19238.1"/>
    <property type="molecule type" value="Genomic_DNA"/>
</dbReference>
<dbReference type="GO" id="GO:0016020">
    <property type="term" value="C:membrane"/>
    <property type="evidence" value="ECO:0007669"/>
    <property type="project" value="UniProtKB-SubCell"/>
</dbReference>
<sequence length="310" mass="32756">MNVASLNFHSWRGYLELMRPANIVTAWADILVGFAASGSGIIFAQLINGEASFTILIPLAWLLLATTGLYGGGVVFNDVFDAELDAKERPNRAIPSGRVSRENATLLGSILFAIGVIAAFQVSLVSGAIAIFITLSCLLYNSIAKHHPFFGPLNMGLCRGSNLLLGVSAVPAMIGERWYLALIPVIYIAAITAISQGEVHGGKKITGVLALLLIAIVLTAVLALGLLRDYAAIAALPFAVVLAIRVLPNFIKAAREPVAENIRTAVKIGVLSLIVLDATIASGFAGLYYGLFVLILLPFSVKLAKVFAVT</sequence>
<evidence type="ECO:0000256" key="2">
    <source>
        <dbReference type="ARBA" id="ARBA00022692"/>
    </source>
</evidence>
<protein>
    <submittedName>
        <fullName evidence="6">UbiA prenyltransferase</fullName>
    </submittedName>
</protein>
<comment type="caution">
    <text evidence="6">The sequence shown here is derived from an EMBL/GenBank/DDBJ whole genome shotgun (WGS) entry which is preliminary data.</text>
</comment>
<dbReference type="Proteomes" id="UP000245124">
    <property type="component" value="Unassembled WGS sequence"/>
</dbReference>
<keyword evidence="7" id="KW-1185">Reference proteome</keyword>
<feature type="transmembrane region" description="Helical" evidence="5">
    <location>
        <begin position="230"/>
        <end position="247"/>
    </location>
</feature>
<feature type="transmembrane region" description="Helical" evidence="5">
    <location>
        <begin position="20"/>
        <end position="43"/>
    </location>
</feature>
<comment type="subcellular location">
    <subcellularLocation>
        <location evidence="1">Membrane</location>
        <topology evidence="1">Multi-pass membrane protein</topology>
    </subcellularLocation>
</comment>
<feature type="transmembrane region" description="Helical" evidence="5">
    <location>
        <begin position="207"/>
        <end position="224"/>
    </location>
</feature>
<reference evidence="6 7" key="1">
    <citation type="submission" date="2017-06" db="EMBL/GenBank/DDBJ databases">
        <title>Genome sequencing of cyanobaciteial culture collection at National Institute for Environmental Studies (NIES).</title>
        <authorList>
            <person name="Hirose Y."/>
            <person name="Shimura Y."/>
            <person name="Fujisawa T."/>
            <person name="Nakamura Y."/>
            <person name="Kawachi M."/>
        </authorList>
    </citation>
    <scope>NUCLEOTIDE SEQUENCE [LARGE SCALE GENOMIC DNA]</scope>
    <source>
        <strain evidence="6 7">NIES-4072</strain>
    </source>
</reference>
<keyword evidence="3 5" id="KW-1133">Transmembrane helix</keyword>
<evidence type="ECO:0000313" key="6">
    <source>
        <dbReference type="EMBL" id="GBG19238.1"/>
    </source>
</evidence>
<dbReference type="InterPro" id="IPR000537">
    <property type="entry name" value="UbiA_prenyltransferase"/>
</dbReference>
<dbReference type="RefSeq" id="WP_369694300.1">
    <property type="nucleotide sequence ID" value="NZ_BDUD01000001.1"/>
</dbReference>
<dbReference type="PANTHER" id="PTHR42723:SF1">
    <property type="entry name" value="CHLOROPHYLL SYNTHASE, CHLOROPLASTIC"/>
    <property type="match status" value="1"/>
</dbReference>
<feature type="transmembrane region" description="Helical" evidence="5">
    <location>
        <begin position="55"/>
        <end position="76"/>
    </location>
</feature>
<dbReference type="AlphaFoldDB" id="A0A2R5FP54"/>
<evidence type="ECO:0000256" key="5">
    <source>
        <dbReference type="SAM" id="Phobius"/>
    </source>
</evidence>
<feature type="transmembrane region" description="Helical" evidence="5">
    <location>
        <begin position="110"/>
        <end position="140"/>
    </location>
</feature>
<evidence type="ECO:0000256" key="3">
    <source>
        <dbReference type="ARBA" id="ARBA00022989"/>
    </source>
</evidence>
<dbReference type="NCBIfam" id="NF035940">
    <property type="entry name" value="prenyl_rel_EboC"/>
    <property type="match status" value="1"/>
</dbReference>
<evidence type="ECO:0000256" key="4">
    <source>
        <dbReference type="ARBA" id="ARBA00023136"/>
    </source>
</evidence>
<dbReference type="InterPro" id="IPR050475">
    <property type="entry name" value="Prenyltransferase_related"/>
</dbReference>
<feature type="transmembrane region" description="Helical" evidence="5">
    <location>
        <begin position="268"/>
        <end position="297"/>
    </location>
</feature>